<reference evidence="1 2" key="1">
    <citation type="journal article" date="2019" name="Int. J. Syst. Evol. Microbiol.">
        <title>The Global Catalogue of Microorganisms (GCM) 10K type strain sequencing project: providing services to taxonomists for standard genome sequencing and annotation.</title>
        <authorList>
            <consortium name="The Broad Institute Genomics Platform"/>
            <consortium name="The Broad Institute Genome Sequencing Center for Infectious Disease"/>
            <person name="Wu L."/>
            <person name="Ma J."/>
        </authorList>
    </citation>
    <scope>NUCLEOTIDE SEQUENCE [LARGE SCALE GENOMIC DNA]</scope>
    <source>
        <strain evidence="1 2">JCM 16365</strain>
    </source>
</reference>
<sequence>MRVAWADGSAGASPAALGTDAAIGDGERMLLEHVRTRAAVYRSAMEPVLAAPVRAGLERSLRQGLEEWVQRRPAIVPAAIAGDAAAVSLAVAYAAAHGGAIEQWLRTDMADLDRAVAVILAASAQWWQL</sequence>
<proteinExistence type="predicted"/>
<evidence type="ECO:0000313" key="2">
    <source>
        <dbReference type="Proteomes" id="UP001500274"/>
    </source>
</evidence>
<accession>A0ABN3PH05</accession>
<gene>
    <name evidence="1" type="ORF">GCM10009862_25540</name>
</gene>
<protein>
    <recommendedName>
        <fullName evidence="3">MftR C-terminal domain-containing protein</fullName>
    </recommendedName>
</protein>
<organism evidence="1 2">
    <name type="scientific">Microbacterium binotii</name>
    <dbReference type="NCBI Taxonomy" id="462710"/>
    <lineage>
        <taxon>Bacteria</taxon>
        <taxon>Bacillati</taxon>
        <taxon>Actinomycetota</taxon>
        <taxon>Actinomycetes</taxon>
        <taxon>Micrococcales</taxon>
        <taxon>Microbacteriaceae</taxon>
        <taxon>Microbacterium</taxon>
    </lineage>
</organism>
<dbReference type="EMBL" id="BAAARI010000016">
    <property type="protein sequence ID" value="GAA2585420.1"/>
    <property type="molecule type" value="Genomic_DNA"/>
</dbReference>
<comment type="caution">
    <text evidence="1">The sequence shown here is derived from an EMBL/GenBank/DDBJ whole genome shotgun (WGS) entry which is preliminary data.</text>
</comment>
<dbReference type="Proteomes" id="UP001500274">
    <property type="component" value="Unassembled WGS sequence"/>
</dbReference>
<evidence type="ECO:0008006" key="3">
    <source>
        <dbReference type="Google" id="ProtNLM"/>
    </source>
</evidence>
<keyword evidence="2" id="KW-1185">Reference proteome</keyword>
<evidence type="ECO:0000313" key="1">
    <source>
        <dbReference type="EMBL" id="GAA2585420.1"/>
    </source>
</evidence>
<name>A0ABN3PH05_9MICO</name>